<name>A0A432ZRN3_9GAMM</name>
<feature type="domain" description="SAF" evidence="2">
    <location>
        <begin position="48"/>
        <end position="106"/>
    </location>
</feature>
<evidence type="ECO:0000313" key="4">
    <source>
        <dbReference type="Proteomes" id="UP000287996"/>
    </source>
</evidence>
<feature type="transmembrane region" description="Helical" evidence="1">
    <location>
        <begin position="7"/>
        <end position="29"/>
    </location>
</feature>
<dbReference type="EMBL" id="PIQH01000004">
    <property type="protein sequence ID" value="RUO80498.1"/>
    <property type="molecule type" value="Genomic_DNA"/>
</dbReference>
<organism evidence="3 4">
    <name type="scientific">Idiomarina tyrosinivorans</name>
    <dbReference type="NCBI Taxonomy" id="1445662"/>
    <lineage>
        <taxon>Bacteria</taxon>
        <taxon>Pseudomonadati</taxon>
        <taxon>Pseudomonadota</taxon>
        <taxon>Gammaproteobacteria</taxon>
        <taxon>Alteromonadales</taxon>
        <taxon>Idiomarinaceae</taxon>
        <taxon>Idiomarina</taxon>
    </lineage>
</organism>
<dbReference type="OrthoDB" id="6237338at2"/>
<evidence type="ECO:0000259" key="2">
    <source>
        <dbReference type="Pfam" id="PF08666"/>
    </source>
</evidence>
<gene>
    <name evidence="3" type="ORF">CWI84_05425</name>
</gene>
<comment type="caution">
    <text evidence="3">The sequence shown here is derived from an EMBL/GenBank/DDBJ whole genome shotgun (WGS) entry which is preliminary data.</text>
</comment>
<protein>
    <recommendedName>
        <fullName evidence="2">SAF domain-containing protein</fullName>
    </recommendedName>
</protein>
<accession>A0A432ZRN3</accession>
<keyword evidence="4" id="KW-1185">Reference proteome</keyword>
<reference evidence="3 4" key="1">
    <citation type="journal article" date="2011" name="Front. Microbiol.">
        <title>Genomic signatures of strain selection and enhancement in Bacillus atrophaeus var. globigii, a historical biowarfare simulant.</title>
        <authorList>
            <person name="Gibbons H.S."/>
            <person name="Broomall S.M."/>
            <person name="McNew L.A."/>
            <person name="Daligault H."/>
            <person name="Chapman C."/>
            <person name="Bruce D."/>
            <person name="Karavis M."/>
            <person name="Krepps M."/>
            <person name="McGregor P.A."/>
            <person name="Hong C."/>
            <person name="Park K.H."/>
            <person name="Akmal A."/>
            <person name="Feldman A."/>
            <person name="Lin J.S."/>
            <person name="Chang W.E."/>
            <person name="Higgs B.W."/>
            <person name="Demirev P."/>
            <person name="Lindquist J."/>
            <person name="Liem A."/>
            <person name="Fochler E."/>
            <person name="Read T.D."/>
            <person name="Tapia R."/>
            <person name="Johnson S."/>
            <person name="Bishop-Lilly K.A."/>
            <person name="Detter C."/>
            <person name="Han C."/>
            <person name="Sozhamannan S."/>
            <person name="Rosenzweig C.N."/>
            <person name="Skowronski E.W."/>
        </authorList>
    </citation>
    <scope>NUCLEOTIDE SEQUENCE [LARGE SCALE GENOMIC DNA]</scope>
    <source>
        <strain evidence="3 4">CC-PW-9</strain>
    </source>
</reference>
<dbReference type="Proteomes" id="UP000287996">
    <property type="component" value="Unassembled WGS sequence"/>
</dbReference>
<dbReference type="CDD" id="cd11614">
    <property type="entry name" value="SAF_CpaB_FlgA_like"/>
    <property type="match status" value="1"/>
</dbReference>
<proteinExistence type="predicted"/>
<keyword evidence="1" id="KW-0812">Transmembrane</keyword>
<dbReference type="RefSeq" id="WP_126841555.1">
    <property type="nucleotide sequence ID" value="NZ_PIQH01000004.1"/>
</dbReference>
<keyword evidence="1" id="KW-1133">Transmembrane helix</keyword>
<dbReference type="AlphaFoldDB" id="A0A432ZRN3"/>
<keyword evidence="1" id="KW-0472">Membrane</keyword>
<sequence>MKLDKKTIVVIILSLLMTAVVWYLAAGYVNTETARRLAQQKTPTLAIIVAAANLPEGTLLSQQNLAVREFPRDLVSATWFAAEDAGAIVGTELGFAINAGDPIPQTAVLAIDQQSLSRRLPSNQVAISVALDERQIPAQQLRVGDKVDLAFVADDGKRLSAVFESLTILLITGQDSASSDGAYQQPALVLAVPTSAAPLFSLFSQARAVIWLQSSATQRSTIRWQAASPGIQVQRLEDLLEVHQ</sequence>
<dbReference type="Pfam" id="PF08666">
    <property type="entry name" value="SAF"/>
    <property type="match status" value="1"/>
</dbReference>
<dbReference type="InterPro" id="IPR013974">
    <property type="entry name" value="SAF"/>
</dbReference>
<evidence type="ECO:0000313" key="3">
    <source>
        <dbReference type="EMBL" id="RUO80498.1"/>
    </source>
</evidence>
<evidence type="ECO:0000256" key="1">
    <source>
        <dbReference type="SAM" id="Phobius"/>
    </source>
</evidence>